<evidence type="ECO:0000313" key="2">
    <source>
        <dbReference type="EMBL" id="PQO32323.1"/>
    </source>
</evidence>
<dbReference type="OrthoDB" id="264799at2"/>
<sequence length="389" mass="44278">MTFLRRSISIFKGLHGVTWVVIGMFALALMLIIVPGDVYYRSSLHRSQSWWDVCRGLEENRVATPPLDMSAINPPSTYIVVYDHGWPFPYLARAIIEQDSGTPPIATWHENISWCHRVNWPFGAEASVFRLWAFLLDLLLATTIVAIAGGLTEWRIRSRHGFFRFGLLDLFVGVAFLSFPLGYYAYHSRLHEFEEQAHQPPGENNLAPAGLYDSSRDGSFSTLPAYTGPAWLEKLCGGIDHLQFLDHRYFANIWADESWRQTFDTLEQFPYLSTIGFQDPMPLGAVERLAKFPRLKRLILPVMEPDSAPTIKGTDDPVFGREHLSQLRDLRINWLVLRGSAVQAEHVAAVASLPEVRNVLLLHTAVTSEDLSALQQRFPYIKIEITDYY</sequence>
<accession>A0A2S8FJJ8</accession>
<gene>
    <name evidence="2" type="ORF">C5Y83_19035</name>
</gene>
<organism evidence="2 3">
    <name type="scientific">Blastopirellula marina</name>
    <dbReference type="NCBI Taxonomy" id="124"/>
    <lineage>
        <taxon>Bacteria</taxon>
        <taxon>Pseudomonadati</taxon>
        <taxon>Planctomycetota</taxon>
        <taxon>Planctomycetia</taxon>
        <taxon>Pirellulales</taxon>
        <taxon>Pirellulaceae</taxon>
        <taxon>Blastopirellula</taxon>
    </lineage>
</organism>
<dbReference type="EMBL" id="PUHY01000012">
    <property type="protein sequence ID" value="PQO32323.1"/>
    <property type="molecule type" value="Genomic_DNA"/>
</dbReference>
<evidence type="ECO:0000313" key="3">
    <source>
        <dbReference type="Proteomes" id="UP000238322"/>
    </source>
</evidence>
<feature type="transmembrane region" description="Helical" evidence="1">
    <location>
        <begin position="129"/>
        <end position="151"/>
    </location>
</feature>
<proteinExistence type="predicted"/>
<protein>
    <submittedName>
        <fullName evidence="2">Uncharacterized protein</fullName>
    </submittedName>
</protein>
<evidence type="ECO:0000256" key="1">
    <source>
        <dbReference type="SAM" id="Phobius"/>
    </source>
</evidence>
<dbReference type="AlphaFoldDB" id="A0A2S8FJJ8"/>
<keyword evidence="1" id="KW-0472">Membrane</keyword>
<keyword evidence="1" id="KW-1133">Transmembrane helix</keyword>
<dbReference type="Proteomes" id="UP000238322">
    <property type="component" value="Unassembled WGS sequence"/>
</dbReference>
<name>A0A2S8FJJ8_9BACT</name>
<comment type="caution">
    <text evidence="2">The sequence shown here is derived from an EMBL/GenBank/DDBJ whole genome shotgun (WGS) entry which is preliminary data.</text>
</comment>
<keyword evidence="1" id="KW-0812">Transmembrane</keyword>
<reference evidence="2 3" key="1">
    <citation type="submission" date="2018-02" db="EMBL/GenBank/DDBJ databases">
        <title>Comparative genomes isolates from brazilian mangrove.</title>
        <authorList>
            <person name="Araujo J.E."/>
            <person name="Taketani R.G."/>
            <person name="Silva M.C.P."/>
            <person name="Loureco M.V."/>
            <person name="Andreote F.D."/>
        </authorList>
    </citation>
    <scope>NUCLEOTIDE SEQUENCE [LARGE SCALE GENOMIC DNA]</scope>
    <source>
        <strain evidence="2 3">Hex-1 MGV</strain>
    </source>
</reference>
<dbReference type="RefSeq" id="WP_105331336.1">
    <property type="nucleotide sequence ID" value="NZ_PUHY01000012.1"/>
</dbReference>
<feature type="transmembrane region" description="Helical" evidence="1">
    <location>
        <begin position="163"/>
        <end position="186"/>
    </location>
</feature>
<feature type="transmembrane region" description="Helical" evidence="1">
    <location>
        <begin position="12"/>
        <end position="34"/>
    </location>
</feature>